<gene>
    <name evidence="2" type="ORF">E2C01_036789</name>
</gene>
<dbReference type="AlphaFoldDB" id="A0A5B7F9M9"/>
<organism evidence="2 3">
    <name type="scientific">Portunus trituberculatus</name>
    <name type="common">Swimming crab</name>
    <name type="synonym">Neptunus trituberculatus</name>
    <dbReference type="NCBI Taxonomy" id="210409"/>
    <lineage>
        <taxon>Eukaryota</taxon>
        <taxon>Metazoa</taxon>
        <taxon>Ecdysozoa</taxon>
        <taxon>Arthropoda</taxon>
        <taxon>Crustacea</taxon>
        <taxon>Multicrustacea</taxon>
        <taxon>Malacostraca</taxon>
        <taxon>Eumalacostraca</taxon>
        <taxon>Eucarida</taxon>
        <taxon>Decapoda</taxon>
        <taxon>Pleocyemata</taxon>
        <taxon>Brachyura</taxon>
        <taxon>Eubrachyura</taxon>
        <taxon>Portunoidea</taxon>
        <taxon>Portunidae</taxon>
        <taxon>Portuninae</taxon>
        <taxon>Portunus</taxon>
    </lineage>
</organism>
<reference evidence="2 3" key="1">
    <citation type="submission" date="2019-05" db="EMBL/GenBank/DDBJ databases">
        <title>Another draft genome of Portunus trituberculatus and its Hox gene families provides insights of decapod evolution.</title>
        <authorList>
            <person name="Jeong J.-H."/>
            <person name="Song I."/>
            <person name="Kim S."/>
            <person name="Choi T."/>
            <person name="Kim D."/>
            <person name="Ryu S."/>
            <person name="Kim W."/>
        </authorList>
    </citation>
    <scope>NUCLEOTIDE SEQUENCE [LARGE SCALE GENOMIC DNA]</scope>
    <source>
        <tissue evidence="2">Muscle</tissue>
    </source>
</reference>
<accession>A0A5B7F9M9</accession>
<dbReference type="EMBL" id="VSRR010005706">
    <property type="protein sequence ID" value="MPC43152.1"/>
    <property type="molecule type" value="Genomic_DNA"/>
</dbReference>
<evidence type="ECO:0000256" key="1">
    <source>
        <dbReference type="SAM" id="MobiDB-lite"/>
    </source>
</evidence>
<proteinExistence type="predicted"/>
<sequence length="137" mass="15832">MNEYPLAVYRAGRGEEPCYWCCVTPRRVQGFATLISKLLPYTHSPKLRFTGSGNKDKGHRGFKNNVLGKHKHRSSGECKAPRHITHLHCRIAATPQSLPHKQRHVVMSRDRWDGANQQNKFLRHSHITELNRRPGYL</sequence>
<evidence type="ECO:0000313" key="2">
    <source>
        <dbReference type="EMBL" id="MPC43152.1"/>
    </source>
</evidence>
<dbReference type="Proteomes" id="UP000324222">
    <property type="component" value="Unassembled WGS sequence"/>
</dbReference>
<comment type="caution">
    <text evidence="2">The sequence shown here is derived from an EMBL/GenBank/DDBJ whole genome shotgun (WGS) entry which is preliminary data.</text>
</comment>
<feature type="region of interest" description="Disordered" evidence="1">
    <location>
        <begin position="50"/>
        <end position="78"/>
    </location>
</feature>
<keyword evidence="3" id="KW-1185">Reference proteome</keyword>
<protein>
    <submittedName>
        <fullName evidence="2">Uncharacterized protein</fullName>
    </submittedName>
</protein>
<name>A0A5B7F9M9_PORTR</name>
<feature type="compositionally biased region" description="Basic residues" evidence="1">
    <location>
        <begin position="57"/>
        <end position="73"/>
    </location>
</feature>
<evidence type="ECO:0000313" key="3">
    <source>
        <dbReference type="Proteomes" id="UP000324222"/>
    </source>
</evidence>